<dbReference type="InterPro" id="IPR036388">
    <property type="entry name" value="WH-like_DNA-bd_sf"/>
</dbReference>
<dbReference type="InterPro" id="IPR036390">
    <property type="entry name" value="WH_DNA-bd_sf"/>
</dbReference>
<proteinExistence type="predicted"/>
<dbReference type="Proteomes" id="UP001595823">
    <property type="component" value="Unassembled WGS sequence"/>
</dbReference>
<keyword evidence="2" id="KW-1185">Reference proteome</keyword>
<evidence type="ECO:0008006" key="3">
    <source>
        <dbReference type="Google" id="ProtNLM"/>
    </source>
</evidence>
<evidence type="ECO:0000313" key="1">
    <source>
        <dbReference type="EMBL" id="MFC4337521.1"/>
    </source>
</evidence>
<dbReference type="EMBL" id="JBHSDK010000034">
    <property type="protein sequence ID" value="MFC4337521.1"/>
    <property type="molecule type" value="Genomic_DNA"/>
</dbReference>
<comment type="caution">
    <text evidence="1">The sequence shown here is derived from an EMBL/GenBank/DDBJ whole genome shotgun (WGS) entry which is preliminary data.</text>
</comment>
<evidence type="ECO:0000313" key="2">
    <source>
        <dbReference type="Proteomes" id="UP001595823"/>
    </source>
</evidence>
<dbReference type="RefSeq" id="WP_380624591.1">
    <property type="nucleotide sequence ID" value="NZ_JBHSDK010000034.1"/>
</dbReference>
<organism evidence="1 2">
    <name type="scientific">Salininema proteolyticum</name>
    <dbReference type="NCBI Taxonomy" id="1607685"/>
    <lineage>
        <taxon>Bacteria</taxon>
        <taxon>Bacillati</taxon>
        <taxon>Actinomycetota</taxon>
        <taxon>Actinomycetes</taxon>
        <taxon>Glycomycetales</taxon>
        <taxon>Glycomycetaceae</taxon>
        <taxon>Salininema</taxon>
    </lineage>
</organism>
<sequence length="52" mass="5563">MALTPEGREVVDDIFPRQVEAEAEALRGLGADREKVVEALGALLRVLDESAG</sequence>
<dbReference type="Gene3D" id="1.10.10.10">
    <property type="entry name" value="Winged helix-like DNA-binding domain superfamily/Winged helix DNA-binding domain"/>
    <property type="match status" value="1"/>
</dbReference>
<name>A0ABV8U3W3_9ACTN</name>
<gene>
    <name evidence="1" type="ORF">ACFPET_20195</name>
</gene>
<protein>
    <recommendedName>
        <fullName evidence="3">MarR family transcriptional regulator</fullName>
    </recommendedName>
</protein>
<accession>A0ABV8U3W3</accession>
<dbReference type="SUPFAM" id="SSF46785">
    <property type="entry name" value="Winged helix' DNA-binding domain"/>
    <property type="match status" value="1"/>
</dbReference>
<reference evidence="2" key="1">
    <citation type="journal article" date="2019" name="Int. J. Syst. Evol. Microbiol.">
        <title>The Global Catalogue of Microorganisms (GCM) 10K type strain sequencing project: providing services to taxonomists for standard genome sequencing and annotation.</title>
        <authorList>
            <consortium name="The Broad Institute Genomics Platform"/>
            <consortium name="The Broad Institute Genome Sequencing Center for Infectious Disease"/>
            <person name="Wu L."/>
            <person name="Ma J."/>
        </authorList>
    </citation>
    <scope>NUCLEOTIDE SEQUENCE [LARGE SCALE GENOMIC DNA]</scope>
    <source>
        <strain evidence="2">IBRC-M 10908</strain>
    </source>
</reference>